<dbReference type="InterPro" id="IPR016187">
    <property type="entry name" value="CTDL_fold"/>
</dbReference>
<gene>
    <name evidence="2" type="ORF">DFW101_3036</name>
</gene>
<proteinExistence type="predicted"/>
<evidence type="ECO:0000313" key="2">
    <source>
        <dbReference type="EMBL" id="EHJ49036.1"/>
    </source>
</evidence>
<protein>
    <recommendedName>
        <fullName evidence="1">Major tropism determinant second domain-containing protein</fullName>
    </recommendedName>
</protein>
<dbReference type="STRING" id="694327.DFW101_3036"/>
<dbReference type="RefSeq" id="WP_009182388.1">
    <property type="nucleotide sequence ID" value="NZ_CM001368.1"/>
</dbReference>
<name>G7Q779_9BACT</name>
<evidence type="ECO:0000313" key="3">
    <source>
        <dbReference type="Proteomes" id="UP000004662"/>
    </source>
</evidence>
<dbReference type="Pfam" id="PF21916">
    <property type="entry name" value="mtd_2nd"/>
    <property type="match status" value="1"/>
</dbReference>
<dbReference type="HOGENOM" id="CLU_620704_0_0_7"/>
<evidence type="ECO:0000259" key="1">
    <source>
        <dbReference type="Pfam" id="PF21916"/>
    </source>
</evidence>
<dbReference type="eggNOG" id="ENOG50335PW">
    <property type="taxonomic scope" value="Bacteria"/>
</dbReference>
<sequence>MAISATYVDAATFSATYDAAGQKDLRSQCAPGVRIRADCGPDGLRYGVVAAVAYADPVTTITLAGEGLTPNLTAFVHGNDTPGSLPDHGHTPAAVGLGRVTDDAQVRRDERGQPGGVATLGPDGLVPAGQLPSSVDATAVLRLVASLPAHYARSSLAGLAGADAAGRRSLALPGRITVNVNDSGYALTGLPAMDLNAAANWDAVSPDYTDPANRAGKDFYVYACARADGTCKLLFSANATFPAGYDAATSRKIMGVHCLCLSVGTIDGHALSGFATGDILPASLWDLKHRSAGDQAGRVYSPVAGGRWGMIYLPSVSGGRLVSAYGGTIALGDTTPAFHWFKFAQWLGAQGERPMTQTEFMAFSLGSNQGTTLGGTVKPATTGGHADTNGRRMVSDLGCEDCCGVLWQWGAEAGGGVAAVGYVNACDANDSGVAGYRSQEPNRIVMGGVWSFSTPAQAGSRSANWVNAPLSLGANTTTRGVSDNLTGGI</sequence>
<dbReference type="SUPFAM" id="SSF56436">
    <property type="entry name" value="C-type lectin-like"/>
    <property type="match status" value="1"/>
</dbReference>
<feature type="domain" description="Major tropism determinant second" evidence="1">
    <location>
        <begin position="212"/>
        <end position="286"/>
    </location>
</feature>
<dbReference type="OrthoDB" id="5450743at2"/>
<organism evidence="2 3">
    <name type="scientific">Solidesulfovibrio carbinoliphilus subsp. oakridgensis</name>
    <dbReference type="NCBI Taxonomy" id="694327"/>
    <lineage>
        <taxon>Bacteria</taxon>
        <taxon>Pseudomonadati</taxon>
        <taxon>Thermodesulfobacteriota</taxon>
        <taxon>Desulfovibrionia</taxon>
        <taxon>Desulfovibrionales</taxon>
        <taxon>Desulfovibrionaceae</taxon>
        <taxon>Solidesulfovibrio</taxon>
    </lineage>
</organism>
<dbReference type="Gene3D" id="2.80.20.10">
    <property type="entry name" value="Tail fiber receptor-binding protein"/>
    <property type="match status" value="1"/>
</dbReference>
<accession>G7Q779</accession>
<dbReference type="InterPro" id="IPR042095">
    <property type="entry name" value="SUMF_sf"/>
</dbReference>
<reference evidence="3" key="1">
    <citation type="journal article" date="2015" name="Genome Announc.">
        <title>High-Quality Draft Genome Sequence of Desulfovibrio carbinoliphilus FW-101-2B, an Organic Acid-Oxidizing Sulfate-Reducing Bacterium Isolated from Uranium(VI)-Contaminated Groundwater.</title>
        <authorList>
            <person name="Ramsay B.D."/>
            <person name="Hwang C."/>
            <person name="Woo H.L."/>
            <person name="Carroll S.L."/>
            <person name="Lucas S."/>
            <person name="Han J."/>
            <person name="Lapidus A.L."/>
            <person name="Cheng J.F."/>
            <person name="Goodwin L.A."/>
            <person name="Pitluck S."/>
            <person name="Peters L."/>
            <person name="Chertkov O."/>
            <person name="Held B."/>
            <person name="Detter J.C."/>
            <person name="Han C.S."/>
            <person name="Tapia R."/>
            <person name="Land M.L."/>
            <person name="Hauser L.J."/>
            <person name="Kyrpides N.C."/>
            <person name="Ivanova N.N."/>
            <person name="Mikhailova N."/>
            <person name="Pagani I."/>
            <person name="Woyke T."/>
            <person name="Arkin A.P."/>
            <person name="Dehal P."/>
            <person name="Chivian D."/>
            <person name="Criddle C.S."/>
            <person name="Wu W."/>
            <person name="Chakraborty R."/>
            <person name="Hazen T.C."/>
            <person name="Fields M.W."/>
        </authorList>
    </citation>
    <scope>NUCLEOTIDE SEQUENCE [LARGE SCALE GENOMIC DNA]</scope>
    <source>
        <strain evidence="3">FW-101-2B</strain>
    </source>
</reference>
<dbReference type="SUPFAM" id="SSF141658">
    <property type="entry name" value="Bacteriophage trimeric proteins domain"/>
    <property type="match status" value="1"/>
</dbReference>
<dbReference type="InterPro" id="IPR054114">
    <property type="entry name" value="Mtd_2nd"/>
</dbReference>
<dbReference type="Proteomes" id="UP000004662">
    <property type="component" value="Chromosome"/>
</dbReference>
<keyword evidence="3" id="KW-1185">Reference proteome</keyword>
<dbReference type="Gene3D" id="3.90.1580.10">
    <property type="entry name" value="paralog of FGE (formylglycine-generating enzyme)"/>
    <property type="match status" value="1"/>
</dbReference>
<dbReference type="AlphaFoldDB" id="G7Q779"/>
<dbReference type="EMBL" id="CM001368">
    <property type="protein sequence ID" value="EHJ49036.1"/>
    <property type="molecule type" value="Genomic_DNA"/>
</dbReference>